<proteinExistence type="predicted"/>
<feature type="coiled-coil region" evidence="2">
    <location>
        <begin position="152"/>
        <end position="237"/>
    </location>
</feature>
<dbReference type="AlphaFoldDB" id="A0AAW1QIT5"/>
<dbReference type="Proteomes" id="UP001438707">
    <property type="component" value="Unassembled WGS sequence"/>
</dbReference>
<evidence type="ECO:0000313" key="3">
    <source>
        <dbReference type="EMBL" id="KAK9821252.1"/>
    </source>
</evidence>
<evidence type="ECO:0000256" key="2">
    <source>
        <dbReference type="SAM" id="Coils"/>
    </source>
</evidence>
<organism evidence="3 4">
    <name type="scientific">Apatococcus lobatus</name>
    <dbReference type="NCBI Taxonomy" id="904363"/>
    <lineage>
        <taxon>Eukaryota</taxon>
        <taxon>Viridiplantae</taxon>
        <taxon>Chlorophyta</taxon>
        <taxon>core chlorophytes</taxon>
        <taxon>Trebouxiophyceae</taxon>
        <taxon>Chlorellales</taxon>
        <taxon>Chlorellaceae</taxon>
        <taxon>Apatococcus</taxon>
    </lineage>
</organism>
<protein>
    <submittedName>
        <fullName evidence="3">Uncharacterized protein</fullName>
    </submittedName>
</protein>
<gene>
    <name evidence="3" type="ORF">WJX74_002621</name>
</gene>
<keyword evidence="4" id="KW-1185">Reference proteome</keyword>
<comment type="caution">
    <text evidence="3">The sequence shown here is derived from an EMBL/GenBank/DDBJ whole genome shotgun (WGS) entry which is preliminary data.</text>
</comment>
<dbReference type="PANTHER" id="PTHR21549:SF1">
    <property type="entry name" value="COILED-COIL DOMAIN-CONTAINING PROTEIN 148"/>
    <property type="match status" value="1"/>
</dbReference>
<dbReference type="EMBL" id="JALJOS010000039">
    <property type="protein sequence ID" value="KAK9821252.1"/>
    <property type="molecule type" value="Genomic_DNA"/>
</dbReference>
<sequence length="336" mass="38118">MGKLSSSTSGSSDSAIAKLAWFARWHALAQERCTQEHAVYKLQDRLAVLTMLPMEMKEANSQQKEDSHQLIQAASNIETDLGQDAQSLQQGIAAAHEAICRALEGLEEETCQFGNVLHLMDMRLSHCHDQLLADVVWRLEAQSKAAESGRLQKLHADRMQRLKQELAVYKERLKQHEAEAAARAAEQEQDLAIQEAESSKQRQKRIAFRETRRQQHLQQLNARYMKDKEAALQLEQRLFKLADKVASQHQARADFERLCHPTQAMLKPAMERRQIFAPMHGFSTQEIVKDQRFRAMEAIRQHGIAMTPYACQTLLSAKPSSASRPDNFTSPGGLQL</sequence>
<keyword evidence="1 2" id="KW-0175">Coiled coil</keyword>
<accession>A0AAW1QIT5</accession>
<evidence type="ECO:0000313" key="4">
    <source>
        <dbReference type="Proteomes" id="UP001438707"/>
    </source>
</evidence>
<name>A0AAW1QIT5_9CHLO</name>
<dbReference type="PANTHER" id="PTHR21549">
    <property type="entry name" value="MUTATED IN BLADDER CANCER 1"/>
    <property type="match status" value="1"/>
</dbReference>
<reference evidence="3 4" key="1">
    <citation type="journal article" date="2024" name="Nat. Commun.">
        <title>Phylogenomics reveals the evolutionary origins of lichenization in chlorophyte algae.</title>
        <authorList>
            <person name="Puginier C."/>
            <person name="Libourel C."/>
            <person name="Otte J."/>
            <person name="Skaloud P."/>
            <person name="Haon M."/>
            <person name="Grisel S."/>
            <person name="Petersen M."/>
            <person name="Berrin J.G."/>
            <person name="Delaux P.M."/>
            <person name="Dal Grande F."/>
            <person name="Keller J."/>
        </authorList>
    </citation>
    <scope>NUCLEOTIDE SEQUENCE [LARGE SCALE GENOMIC DNA]</scope>
    <source>
        <strain evidence="3 4">SAG 2145</strain>
    </source>
</reference>
<evidence type="ECO:0000256" key="1">
    <source>
        <dbReference type="ARBA" id="ARBA00023054"/>
    </source>
</evidence>
<dbReference type="InterPro" id="IPR039902">
    <property type="entry name" value="CCDC148/CCDC112"/>
</dbReference>